<sequence length="93" mass="9869">MPGTTPSWTLRAMSVATIIRTWRAATVTTVNGALMATSFTTINRGSRAASTLIANRTAGATSVTTTVIMTVGILRMLLSRWRSSALHRSASCP</sequence>
<evidence type="ECO:0000313" key="7">
    <source>
        <dbReference type="Proteomes" id="UP000437068"/>
    </source>
</evidence>
<feature type="chain" id="PRO_5036381262" evidence="2">
    <location>
        <begin position="25"/>
        <end position="93"/>
    </location>
</feature>
<protein>
    <submittedName>
        <fullName evidence="4">Uncharacterized protein</fullName>
    </submittedName>
</protein>
<evidence type="ECO:0000313" key="8">
    <source>
        <dbReference type="Proteomes" id="UP000486351"/>
    </source>
</evidence>
<feature type="transmembrane region" description="Helical" evidence="1">
    <location>
        <begin position="58"/>
        <end position="78"/>
    </location>
</feature>
<reference evidence="6 7" key="1">
    <citation type="submission" date="2018-08" db="EMBL/GenBank/DDBJ databases">
        <title>Genomic investigation of the strawberry pathogen Phytophthora fragariae indicates pathogenicity is determined by transcriptional variation in three key races.</title>
        <authorList>
            <person name="Adams T.M."/>
            <person name="Armitage A.D."/>
            <person name="Sobczyk M.K."/>
            <person name="Bates H.J."/>
            <person name="Dunwell J.M."/>
            <person name="Nellist C.F."/>
            <person name="Harrison R.J."/>
        </authorList>
    </citation>
    <scope>NUCLEOTIDE SEQUENCE [LARGE SCALE GENOMIC DNA]</scope>
    <source>
        <strain evidence="4 7">A4</strain>
        <strain evidence="5 8">NOV-77</strain>
        <strain evidence="3 6">NOV-9</strain>
    </source>
</reference>
<organism evidence="4 7">
    <name type="scientific">Phytophthora fragariae</name>
    <dbReference type="NCBI Taxonomy" id="53985"/>
    <lineage>
        <taxon>Eukaryota</taxon>
        <taxon>Sar</taxon>
        <taxon>Stramenopiles</taxon>
        <taxon>Oomycota</taxon>
        <taxon>Peronosporomycetes</taxon>
        <taxon>Peronosporales</taxon>
        <taxon>Peronosporaceae</taxon>
        <taxon>Phytophthora</taxon>
    </lineage>
</organism>
<dbReference type="Proteomes" id="UP000429523">
    <property type="component" value="Unassembled WGS sequence"/>
</dbReference>
<evidence type="ECO:0000256" key="2">
    <source>
        <dbReference type="SAM" id="SignalP"/>
    </source>
</evidence>
<dbReference type="EMBL" id="QXFY01000447">
    <property type="protein sequence ID" value="KAE9344102.1"/>
    <property type="molecule type" value="Genomic_DNA"/>
</dbReference>
<evidence type="ECO:0000313" key="5">
    <source>
        <dbReference type="EMBL" id="KAE9344102.1"/>
    </source>
</evidence>
<evidence type="ECO:0000313" key="4">
    <source>
        <dbReference type="EMBL" id="KAE9312125.1"/>
    </source>
</evidence>
<dbReference type="EMBL" id="QXGE01000451">
    <property type="protein sequence ID" value="KAE9312125.1"/>
    <property type="molecule type" value="Genomic_DNA"/>
</dbReference>
<evidence type="ECO:0000313" key="3">
    <source>
        <dbReference type="EMBL" id="KAE8938778.1"/>
    </source>
</evidence>
<keyword evidence="2" id="KW-0732">Signal</keyword>
<evidence type="ECO:0000313" key="6">
    <source>
        <dbReference type="Proteomes" id="UP000429523"/>
    </source>
</evidence>
<comment type="caution">
    <text evidence="4">The sequence shown here is derived from an EMBL/GenBank/DDBJ whole genome shotgun (WGS) entry which is preliminary data.</text>
</comment>
<dbReference type="Proteomes" id="UP000437068">
    <property type="component" value="Unassembled WGS sequence"/>
</dbReference>
<proteinExistence type="predicted"/>
<keyword evidence="1" id="KW-0812">Transmembrane</keyword>
<dbReference type="EMBL" id="QXGF01000535">
    <property type="protein sequence ID" value="KAE8938778.1"/>
    <property type="molecule type" value="Genomic_DNA"/>
</dbReference>
<accession>A0A6A4DSD9</accession>
<keyword evidence="1" id="KW-0472">Membrane</keyword>
<gene>
    <name evidence="4" type="ORF">PF001_g9392</name>
    <name evidence="5" type="ORF">PF008_g9380</name>
    <name evidence="3" type="ORF">PF009_g11355</name>
</gene>
<dbReference type="AlphaFoldDB" id="A0A6A4DSD9"/>
<evidence type="ECO:0000256" key="1">
    <source>
        <dbReference type="SAM" id="Phobius"/>
    </source>
</evidence>
<feature type="signal peptide" evidence="2">
    <location>
        <begin position="1"/>
        <end position="24"/>
    </location>
</feature>
<keyword evidence="1" id="KW-1133">Transmembrane helix</keyword>
<dbReference type="Proteomes" id="UP000486351">
    <property type="component" value="Unassembled WGS sequence"/>
</dbReference>
<name>A0A6A4DSD9_9STRA</name>